<dbReference type="Gramene" id="ERN03252">
    <property type="protein sequence ID" value="ERN03252"/>
    <property type="gene ID" value="AMTR_s00003p00193950"/>
</dbReference>
<proteinExistence type="predicted"/>
<dbReference type="Proteomes" id="UP000017836">
    <property type="component" value="Unassembled WGS sequence"/>
</dbReference>
<name>W1P0A0_AMBTC</name>
<organism evidence="1 2">
    <name type="scientific">Amborella trichopoda</name>
    <dbReference type="NCBI Taxonomy" id="13333"/>
    <lineage>
        <taxon>Eukaryota</taxon>
        <taxon>Viridiplantae</taxon>
        <taxon>Streptophyta</taxon>
        <taxon>Embryophyta</taxon>
        <taxon>Tracheophyta</taxon>
        <taxon>Spermatophyta</taxon>
        <taxon>Magnoliopsida</taxon>
        <taxon>Amborellales</taxon>
        <taxon>Amborellaceae</taxon>
        <taxon>Amborella</taxon>
    </lineage>
</organism>
<gene>
    <name evidence="1" type="ORF">AMTR_s00003p00193950</name>
</gene>
<accession>W1P0A0</accession>
<evidence type="ECO:0000313" key="2">
    <source>
        <dbReference type="Proteomes" id="UP000017836"/>
    </source>
</evidence>
<protein>
    <submittedName>
        <fullName evidence="1">Uncharacterized protein</fullName>
    </submittedName>
</protein>
<evidence type="ECO:0000313" key="1">
    <source>
        <dbReference type="EMBL" id="ERN03252.1"/>
    </source>
</evidence>
<dbReference type="AlphaFoldDB" id="W1P0A0"/>
<sequence>MKDMYIEGEDGFDDRIDWGEDVGDVGREDDPDLIITGDTPGETLVIYRVPMSSNVPEVDKWLRHIIFHNYYIVIRKLCAVIFLKK</sequence>
<reference evidence="2" key="1">
    <citation type="journal article" date="2013" name="Science">
        <title>The Amborella genome and the evolution of flowering plants.</title>
        <authorList>
            <consortium name="Amborella Genome Project"/>
        </authorList>
    </citation>
    <scope>NUCLEOTIDE SEQUENCE [LARGE SCALE GENOMIC DNA]</scope>
</reference>
<dbReference type="EMBL" id="KI394358">
    <property type="protein sequence ID" value="ERN03252.1"/>
    <property type="molecule type" value="Genomic_DNA"/>
</dbReference>
<dbReference type="HOGENOM" id="CLU_2515636_0_0_1"/>
<keyword evidence="2" id="KW-1185">Reference proteome</keyword>